<accession>A0A1H4W9T3</accession>
<name>A0A1H4W9T3_9BRAD</name>
<sequence length="46" mass="4993">MRGSRTPDIASLIRATTLLADGQSRAYFTSLNLPPSTLIRNADRSS</sequence>
<dbReference type="AlphaFoldDB" id="A0A1H4W9T3"/>
<organism evidence="1 2">
    <name type="scientific">Bradyrhizobium erythrophlei</name>
    <dbReference type="NCBI Taxonomy" id="1437360"/>
    <lineage>
        <taxon>Bacteria</taxon>
        <taxon>Pseudomonadati</taxon>
        <taxon>Pseudomonadota</taxon>
        <taxon>Alphaproteobacteria</taxon>
        <taxon>Hyphomicrobiales</taxon>
        <taxon>Nitrobacteraceae</taxon>
        <taxon>Bradyrhizobium</taxon>
    </lineage>
</organism>
<evidence type="ECO:0000313" key="1">
    <source>
        <dbReference type="EMBL" id="SEC90149.1"/>
    </source>
</evidence>
<gene>
    <name evidence="1" type="ORF">SAMN05444164_3050</name>
</gene>
<dbReference type="EMBL" id="FNTH01000001">
    <property type="protein sequence ID" value="SEC90149.1"/>
    <property type="molecule type" value="Genomic_DNA"/>
</dbReference>
<protein>
    <submittedName>
        <fullName evidence="1">Uncharacterized protein</fullName>
    </submittedName>
</protein>
<evidence type="ECO:0000313" key="2">
    <source>
        <dbReference type="Proteomes" id="UP000198992"/>
    </source>
</evidence>
<reference evidence="1 2" key="1">
    <citation type="submission" date="2016-10" db="EMBL/GenBank/DDBJ databases">
        <authorList>
            <person name="de Groot N.N."/>
        </authorList>
    </citation>
    <scope>NUCLEOTIDE SEQUENCE [LARGE SCALE GENOMIC DNA]</scope>
    <source>
        <strain evidence="1 2">MT12</strain>
    </source>
</reference>
<dbReference type="Proteomes" id="UP000198992">
    <property type="component" value="Unassembled WGS sequence"/>
</dbReference>
<proteinExistence type="predicted"/>